<evidence type="ECO:0000313" key="4">
    <source>
        <dbReference type="Proteomes" id="UP001432322"/>
    </source>
</evidence>
<feature type="coiled-coil region" evidence="1">
    <location>
        <begin position="20"/>
        <end position="73"/>
    </location>
</feature>
<feature type="non-terminal residue" evidence="3">
    <location>
        <position position="297"/>
    </location>
</feature>
<feature type="non-terminal residue" evidence="3">
    <location>
        <position position="1"/>
    </location>
</feature>
<dbReference type="Proteomes" id="UP001432322">
    <property type="component" value="Unassembled WGS sequence"/>
</dbReference>
<reference evidence="3" key="1">
    <citation type="submission" date="2023-10" db="EMBL/GenBank/DDBJ databases">
        <title>Genome assembly of Pristionchus species.</title>
        <authorList>
            <person name="Yoshida K."/>
            <person name="Sommer R.J."/>
        </authorList>
    </citation>
    <scope>NUCLEOTIDE SEQUENCE</scope>
    <source>
        <strain evidence="3">RS5133</strain>
    </source>
</reference>
<organism evidence="3 4">
    <name type="scientific">Pristionchus fissidentatus</name>
    <dbReference type="NCBI Taxonomy" id="1538716"/>
    <lineage>
        <taxon>Eukaryota</taxon>
        <taxon>Metazoa</taxon>
        <taxon>Ecdysozoa</taxon>
        <taxon>Nematoda</taxon>
        <taxon>Chromadorea</taxon>
        <taxon>Rhabditida</taxon>
        <taxon>Rhabditina</taxon>
        <taxon>Diplogasteromorpha</taxon>
        <taxon>Diplogasteroidea</taxon>
        <taxon>Neodiplogasteridae</taxon>
        <taxon>Pristionchus</taxon>
    </lineage>
</organism>
<evidence type="ECO:0000313" key="3">
    <source>
        <dbReference type="EMBL" id="GMT16037.1"/>
    </source>
</evidence>
<feature type="region of interest" description="Disordered" evidence="2">
    <location>
        <begin position="265"/>
        <end position="297"/>
    </location>
</feature>
<protein>
    <submittedName>
        <fullName evidence="3">Uncharacterized protein</fullName>
    </submittedName>
</protein>
<dbReference type="AlphaFoldDB" id="A0AAV5VBA3"/>
<evidence type="ECO:0000256" key="2">
    <source>
        <dbReference type="SAM" id="MobiDB-lite"/>
    </source>
</evidence>
<accession>A0AAV5VBA3</accession>
<comment type="caution">
    <text evidence="3">The sequence shown here is derived from an EMBL/GenBank/DDBJ whole genome shotgun (WGS) entry which is preliminary data.</text>
</comment>
<name>A0AAV5VBA3_9BILA</name>
<evidence type="ECO:0000256" key="1">
    <source>
        <dbReference type="SAM" id="Coils"/>
    </source>
</evidence>
<keyword evidence="1" id="KW-0175">Coiled coil</keyword>
<keyword evidence="4" id="KW-1185">Reference proteome</keyword>
<proteinExistence type="predicted"/>
<dbReference type="EMBL" id="BTSY01000002">
    <property type="protein sequence ID" value="GMT16037.1"/>
    <property type="molecule type" value="Genomic_DNA"/>
</dbReference>
<gene>
    <name evidence="3" type="ORF">PFISCL1PPCAC_7334</name>
</gene>
<sequence length="297" mass="34151">QIRDMKFYFEQQENVLKEEIKLAKEKFESSSARAEKYSKEEREKIAADCRKKIEDKEKALATMEEKKSTELDQLRSDFEAKEAKYVTEIRDVYKDRIRERAIHESSKSSAYEFISGVPMLAAADRESQILEVQKARIRQNLLEINKGMDSLRERFMDREKDDIYGKEDELKRITKSCEDMRDLCTTLLNTLGQSPNISNEIRKAAEDSLIAINSGSTSIHSQIVDLRQLMIDSPQSVTFNDLREIRKSLIKLQSDCDRMPAIQGKSLSEKVQDHIGQMSRTNEKASEGIGSAPPVEE</sequence>